<dbReference type="InterPro" id="IPR023603">
    <property type="entry name" value="Low_specificity_L-TA-like"/>
</dbReference>
<evidence type="ECO:0000256" key="5">
    <source>
        <dbReference type="PIRSR" id="PIRSR017617-1"/>
    </source>
</evidence>
<keyword evidence="3" id="KW-0663">Pyridoxal phosphate</keyword>
<comment type="cofactor">
    <cofactor evidence="1">
        <name>pyridoxal 5'-phosphate</name>
        <dbReference type="ChEBI" id="CHEBI:597326"/>
    </cofactor>
</comment>
<dbReference type="InterPro" id="IPR015424">
    <property type="entry name" value="PyrdxlP-dep_Trfase"/>
</dbReference>
<dbReference type="OrthoDB" id="10261951at2759"/>
<keyword evidence="4" id="KW-0456">Lyase</keyword>
<evidence type="ECO:0000256" key="4">
    <source>
        <dbReference type="ARBA" id="ARBA00023239"/>
    </source>
</evidence>
<dbReference type="NCBIfam" id="NF041359">
    <property type="entry name" value="GntG_guanitoxin"/>
    <property type="match status" value="1"/>
</dbReference>
<dbReference type="PIRSF" id="PIRSF017617">
    <property type="entry name" value="Thr_aldolase"/>
    <property type="match status" value="1"/>
</dbReference>
<dbReference type="EMBL" id="CAJPEX010000397">
    <property type="protein sequence ID" value="CAG0915478.1"/>
    <property type="molecule type" value="Genomic_DNA"/>
</dbReference>
<feature type="domain" description="Aromatic amino acid beta-eliminating lyase/threonine aldolase" evidence="6">
    <location>
        <begin position="4"/>
        <end position="268"/>
    </location>
</feature>
<proteinExistence type="inferred from homology"/>
<dbReference type="AlphaFoldDB" id="A0A7R9BHC7"/>
<dbReference type="PANTHER" id="PTHR48097">
    <property type="entry name" value="L-THREONINE ALDOLASE-RELATED"/>
    <property type="match status" value="1"/>
</dbReference>
<comment type="similarity">
    <text evidence="2">Belongs to the threonine aldolase family.</text>
</comment>
<dbReference type="Proteomes" id="UP000678499">
    <property type="component" value="Unassembled WGS sequence"/>
</dbReference>
<dbReference type="GO" id="GO:0005829">
    <property type="term" value="C:cytosol"/>
    <property type="evidence" value="ECO:0007669"/>
    <property type="project" value="TreeGrafter"/>
</dbReference>
<evidence type="ECO:0000313" key="8">
    <source>
        <dbReference type="Proteomes" id="UP000678499"/>
    </source>
</evidence>
<feature type="modified residue" description="N6-(pyridoxal phosphate)lysine" evidence="5">
    <location>
        <position position="202"/>
    </location>
</feature>
<dbReference type="InterPro" id="IPR001597">
    <property type="entry name" value="ArAA_b-elim_lyase/Thr_aldolase"/>
</dbReference>
<dbReference type="Pfam" id="PF01212">
    <property type="entry name" value="Beta_elim_lyase"/>
    <property type="match status" value="1"/>
</dbReference>
<dbReference type="SUPFAM" id="SSF53383">
    <property type="entry name" value="PLP-dependent transferases"/>
    <property type="match status" value="1"/>
</dbReference>
<organism evidence="7">
    <name type="scientific">Notodromas monacha</name>
    <dbReference type="NCBI Taxonomy" id="399045"/>
    <lineage>
        <taxon>Eukaryota</taxon>
        <taxon>Metazoa</taxon>
        <taxon>Ecdysozoa</taxon>
        <taxon>Arthropoda</taxon>
        <taxon>Crustacea</taxon>
        <taxon>Oligostraca</taxon>
        <taxon>Ostracoda</taxon>
        <taxon>Podocopa</taxon>
        <taxon>Podocopida</taxon>
        <taxon>Cypridocopina</taxon>
        <taxon>Cypridoidea</taxon>
        <taxon>Cyprididae</taxon>
        <taxon>Notodromas</taxon>
    </lineage>
</organism>
<dbReference type="PANTHER" id="PTHR48097:SF9">
    <property type="entry name" value="L-THREONINE ALDOLASE"/>
    <property type="match status" value="1"/>
</dbReference>
<evidence type="ECO:0000313" key="7">
    <source>
        <dbReference type="EMBL" id="CAD7275326.1"/>
    </source>
</evidence>
<accession>A0A7R9BHC7</accession>
<dbReference type="GO" id="GO:0006545">
    <property type="term" value="P:glycine biosynthetic process"/>
    <property type="evidence" value="ECO:0007669"/>
    <property type="project" value="TreeGrafter"/>
</dbReference>
<evidence type="ECO:0000256" key="1">
    <source>
        <dbReference type="ARBA" id="ARBA00001933"/>
    </source>
</evidence>
<sequence>MILDLRSDTVTRPSQVMRQRMSEAEVGDDVFGDDPTIKKLERKVAEILGMEAGLFVPSGTMGNLLAVMTHCCSRGSEVILGDKSHIFLYEQGGYAQFGGVSTKTVETLPDGTFSLKELVSKFSGSKSHCATTSLICIENTSNFVGGRVLPVEFIDSVVELANTRNLPVHVDGARLFNAAVSSGFPPSRLVKGCASCNICLSKGLGAPIGSVLVGKEDFIARARRTRKALGGGMRQVGILGAAGLVALENIQRLHEDHANAKKFAEGLRNYCSH</sequence>
<dbReference type="FunFam" id="3.40.640.10:FF:000030">
    <property type="entry name" value="Low-specificity L-threonine aldolase"/>
    <property type="match status" value="1"/>
</dbReference>
<evidence type="ECO:0000256" key="2">
    <source>
        <dbReference type="ARBA" id="ARBA00006966"/>
    </source>
</evidence>
<dbReference type="InterPro" id="IPR015421">
    <property type="entry name" value="PyrdxlP-dep_Trfase_major"/>
</dbReference>
<dbReference type="Gene3D" id="3.40.640.10">
    <property type="entry name" value="Type I PLP-dependent aspartate aminotransferase-like (Major domain)"/>
    <property type="match status" value="1"/>
</dbReference>
<dbReference type="GO" id="GO:0008732">
    <property type="term" value="F:L-allo-threonine aldolase activity"/>
    <property type="evidence" value="ECO:0007669"/>
    <property type="project" value="TreeGrafter"/>
</dbReference>
<dbReference type="EMBL" id="OA882434">
    <property type="protein sequence ID" value="CAD7275326.1"/>
    <property type="molecule type" value="Genomic_DNA"/>
</dbReference>
<keyword evidence="8" id="KW-1185">Reference proteome</keyword>
<reference evidence="7" key="1">
    <citation type="submission" date="2020-11" db="EMBL/GenBank/DDBJ databases">
        <authorList>
            <person name="Tran Van P."/>
        </authorList>
    </citation>
    <scope>NUCLEOTIDE SEQUENCE</scope>
</reference>
<gene>
    <name evidence="7" type="ORF">NMOB1V02_LOCUS3124</name>
</gene>
<name>A0A7R9BHC7_9CRUS</name>
<dbReference type="GO" id="GO:0006567">
    <property type="term" value="P:L-threonine catabolic process"/>
    <property type="evidence" value="ECO:0007669"/>
    <property type="project" value="TreeGrafter"/>
</dbReference>
<evidence type="ECO:0000256" key="3">
    <source>
        <dbReference type="ARBA" id="ARBA00022898"/>
    </source>
</evidence>
<protein>
    <recommendedName>
        <fullName evidence="6">Aromatic amino acid beta-eliminating lyase/threonine aldolase domain-containing protein</fullName>
    </recommendedName>
</protein>
<evidence type="ECO:0000259" key="6">
    <source>
        <dbReference type="Pfam" id="PF01212"/>
    </source>
</evidence>